<name>A0A9D4F5Q4_DREPO</name>
<evidence type="ECO:0008006" key="3">
    <source>
        <dbReference type="Google" id="ProtNLM"/>
    </source>
</evidence>
<evidence type="ECO:0000313" key="1">
    <source>
        <dbReference type="EMBL" id="KAH3789872.1"/>
    </source>
</evidence>
<dbReference type="AlphaFoldDB" id="A0A9D4F5Q4"/>
<proteinExistence type="predicted"/>
<reference evidence="1" key="1">
    <citation type="journal article" date="2019" name="bioRxiv">
        <title>The Genome of the Zebra Mussel, Dreissena polymorpha: A Resource for Invasive Species Research.</title>
        <authorList>
            <person name="McCartney M.A."/>
            <person name="Auch B."/>
            <person name="Kono T."/>
            <person name="Mallez S."/>
            <person name="Zhang Y."/>
            <person name="Obille A."/>
            <person name="Becker A."/>
            <person name="Abrahante J.E."/>
            <person name="Garbe J."/>
            <person name="Badalamenti J.P."/>
            <person name="Herman A."/>
            <person name="Mangelson H."/>
            <person name="Liachko I."/>
            <person name="Sullivan S."/>
            <person name="Sone E.D."/>
            <person name="Koren S."/>
            <person name="Silverstein K.A.T."/>
            <person name="Beckman K.B."/>
            <person name="Gohl D.M."/>
        </authorList>
    </citation>
    <scope>NUCLEOTIDE SEQUENCE</scope>
    <source>
        <strain evidence="1">Duluth1</strain>
        <tissue evidence="1">Whole animal</tissue>
    </source>
</reference>
<comment type="caution">
    <text evidence="1">The sequence shown here is derived from an EMBL/GenBank/DDBJ whole genome shotgun (WGS) entry which is preliminary data.</text>
</comment>
<organism evidence="1 2">
    <name type="scientific">Dreissena polymorpha</name>
    <name type="common">Zebra mussel</name>
    <name type="synonym">Mytilus polymorpha</name>
    <dbReference type="NCBI Taxonomy" id="45954"/>
    <lineage>
        <taxon>Eukaryota</taxon>
        <taxon>Metazoa</taxon>
        <taxon>Spiralia</taxon>
        <taxon>Lophotrochozoa</taxon>
        <taxon>Mollusca</taxon>
        <taxon>Bivalvia</taxon>
        <taxon>Autobranchia</taxon>
        <taxon>Heteroconchia</taxon>
        <taxon>Euheterodonta</taxon>
        <taxon>Imparidentia</taxon>
        <taxon>Neoheterodontei</taxon>
        <taxon>Myida</taxon>
        <taxon>Dreissenoidea</taxon>
        <taxon>Dreissenidae</taxon>
        <taxon>Dreissena</taxon>
    </lineage>
</organism>
<dbReference type="SUPFAM" id="SSF81321">
    <property type="entry name" value="Family A G protein-coupled receptor-like"/>
    <property type="match status" value="1"/>
</dbReference>
<evidence type="ECO:0000313" key="2">
    <source>
        <dbReference type="Proteomes" id="UP000828390"/>
    </source>
</evidence>
<keyword evidence="2" id="KW-1185">Reference proteome</keyword>
<gene>
    <name evidence="1" type="ORF">DPMN_168061</name>
</gene>
<protein>
    <recommendedName>
        <fullName evidence="3">G-protein coupled receptors family 1 profile domain-containing protein</fullName>
    </recommendedName>
</protein>
<accession>A0A9D4F5Q4</accession>
<dbReference type="Proteomes" id="UP000828390">
    <property type="component" value="Unassembled WGS sequence"/>
</dbReference>
<dbReference type="EMBL" id="JAIWYP010000008">
    <property type="protein sequence ID" value="KAH3789872.1"/>
    <property type="molecule type" value="Genomic_DNA"/>
</dbReference>
<dbReference type="Gene3D" id="1.20.1070.10">
    <property type="entry name" value="Rhodopsin 7-helix transmembrane proteins"/>
    <property type="match status" value="1"/>
</dbReference>
<reference evidence="1" key="2">
    <citation type="submission" date="2020-11" db="EMBL/GenBank/DDBJ databases">
        <authorList>
            <person name="McCartney M.A."/>
            <person name="Auch B."/>
            <person name="Kono T."/>
            <person name="Mallez S."/>
            <person name="Becker A."/>
            <person name="Gohl D.M."/>
            <person name="Silverstein K.A.T."/>
            <person name="Koren S."/>
            <person name="Bechman K.B."/>
            <person name="Herman A."/>
            <person name="Abrahante J.E."/>
            <person name="Garbe J."/>
        </authorList>
    </citation>
    <scope>NUCLEOTIDE SEQUENCE</scope>
    <source>
        <strain evidence="1">Duluth1</strain>
        <tissue evidence="1">Whole animal</tissue>
    </source>
</reference>
<sequence>MMMFAMTATVFLSFVPYFVIHFLQTYDHTSGAWEVLAQRSYAISSAKNPAIIAFFNLEFRRFIVDRVLCCGHGARREASVPTTAVTDVC</sequence>